<gene>
    <name evidence="6" type="ORF">Syun_022275</name>
</gene>
<evidence type="ECO:0000256" key="5">
    <source>
        <dbReference type="ARBA" id="ARBA00022729"/>
    </source>
</evidence>
<keyword evidence="4" id="KW-0964">Secreted</keyword>
<accession>A0AAP0F7F9</accession>
<proteinExistence type="inferred from homology"/>
<dbReference type="PANTHER" id="PTHR35996:SF1">
    <property type="entry name" value="OS04G0528100 PROTEIN"/>
    <property type="match status" value="1"/>
</dbReference>
<evidence type="ECO:0008006" key="8">
    <source>
        <dbReference type="Google" id="ProtNLM"/>
    </source>
</evidence>
<organism evidence="6 7">
    <name type="scientific">Stephania yunnanensis</name>
    <dbReference type="NCBI Taxonomy" id="152371"/>
    <lineage>
        <taxon>Eukaryota</taxon>
        <taxon>Viridiplantae</taxon>
        <taxon>Streptophyta</taxon>
        <taxon>Embryophyta</taxon>
        <taxon>Tracheophyta</taxon>
        <taxon>Spermatophyta</taxon>
        <taxon>Magnoliopsida</taxon>
        <taxon>Ranunculales</taxon>
        <taxon>Menispermaceae</taxon>
        <taxon>Menispermoideae</taxon>
        <taxon>Cissampelideae</taxon>
        <taxon>Stephania</taxon>
    </lineage>
</organism>
<dbReference type="EMBL" id="JBBNAF010000010">
    <property type="protein sequence ID" value="KAK9106264.1"/>
    <property type="molecule type" value="Genomic_DNA"/>
</dbReference>
<dbReference type="AlphaFoldDB" id="A0AAP0F7F9"/>
<reference evidence="6 7" key="1">
    <citation type="submission" date="2024-01" db="EMBL/GenBank/DDBJ databases">
        <title>Genome assemblies of Stephania.</title>
        <authorList>
            <person name="Yang L."/>
        </authorList>
    </citation>
    <scope>NUCLEOTIDE SEQUENCE [LARGE SCALE GENOMIC DNA]</scope>
    <source>
        <strain evidence="6">YNDBR</strain>
        <tissue evidence="6">Leaf</tissue>
    </source>
</reference>
<keyword evidence="5" id="KW-0732">Signal</keyword>
<dbReference type="GO" id="GO:0060320">
    <property type="term" value="P:rejection of self pollen"/>
    <property type="evidence" value="ECO:0007669"/>
    <property type="project" value="UniProtKB-KW"/>
</dbReference>
<evidence type="ECO:0000313" key="6">
    <source>
        <dbReference type="EMBL" id="KAK9106264.1"/>
    </source>
</evidence>
<dbReference type="Pfam" id="PF05938">
    <property type="entry name" value="Self-incomp_S1"/>
    <property type="match status" value="1"/>
</dbReference>
<name>A0AAP0F7F9_9MAGN</name>
<keyword evidence="3" id="KW-0713">Self-incompatibility</keyword>
<keyword evidence="7" id="KW-1185">Reference proteome</keyword>
<dbReference type="InterPro" id="IPR010264">
    <property type="entry name" value="Self-incomp_S1"/>
</dbReference>
<evidence type="ECO:0000256" key="2">
    <source>
        <dbReference type="ARBA" id="ARBA00005581"/>
    </source>
</evidence>
<comment type="caution">
    <text evidence="6">The sequence shown here is derived from an EMBL/GenBank/DDBJ whole genome shotgun (WGS) entry which is preliminary data.</text>
</comment>
<evidence type="ECO:0000256" key="1">
    <source>
        <dbReference type="ARBA" id="ARBA00004613"/>
    </source>
</evidence>
<evidence type="ECO:0000313" key="7">
    <source>
        <dbReference type="Proteomes" id="UP001420932"/>
    </source>
</evidence>
<dbReference type="PANTHER" id="PTHR35996">
    <property type="entry name" value="OSJNBA0038O10.25 PROTEIN"/>
    <property type="match status" value="1"/>
</dbReference>
<dbReference type="Proteomes" id="UP001420932">
    <property type="component" value="Unassembled WGS sequence"/>
</dbReference>
<comment type="subcellular location">
    <subcellularLocation>
        <location evidence="1">Secreted</location>
    </subcellularLocation>
</comment>
<dbReference type="InterPro" id="IPR040278">
    <property type="entry name" value="UPF0426"/>
</dbReference>
<dbReference type="Pfam" id="PF26369">
    <property type="entry name" value="UPF0426"/>
    <property type="match status" value="1"/>
</dbReference>
<evidence type="ECO:0000256" key="4">
    <source>
        <dbReference type="ARBA" id="ARBA00022525"/>
    </source>
</evidence>
<dbReference type="GO" id="GO:0005576">
    <property type="term" value="C:extracellular region"/>
    <property type="evidence" value="ECO:0007669"/>
    <property type="project" value="UniProtKB-SubCell"/>
</dbReference>
<sequence length="200" mass="23001">MVMMMMLVVCNCEAGFDGDRKIRWFSKSTVRVRSEITGNHGLTVHCKSKDDDLGVRTLYWGNQFEWSFSETIIGHTLFWCYMGWTDSNGKLKEASFDVYNAEKEPCGSWSLRASPPQYRRLRVKSFLFNPDQEPILKQALKEPVAFMGGMFAGLLRLDLNEEPLRQWITMAVEAYGIAEEDIVANESKQEELAPQQIEIE</sequence>
<comment type="similarity">
    <text evidence="2">Belongs to the plant self-incompatibility (S1) protein family.</text>
</comment>
<protein>
    <recommendedName>
        <fullName evidence="8">S-protein homolog</fullName>
    </recommendedName>
</protein>
<evidence type="ECO:0000256" key="3">
    <source>
        <dbReference type="ARBA" id="ARBA00022471"/>
    </source>
</evidence>